<name>A0A8S5N994_9CAUD</name>
<reference evidence="1" key="1">
    <citation type="journal article" date="2021" name="Proc. Natl. Acad. Sci. U.S.A.">
        <title>A Catalog of Tens of Thousands of Viruses from Human Metagenomes Reveals Hidden Associations with Chronic Diseases.</title>
        <authorList>
            <person name="Tisza M.J."/>
            <person name="Buck C.B."/>
        </authorList>
    </citation>
    <scope>NUCLEOTIDE SEQUENCE</scope>
    <source>
        <strain evidence="1">Ct5kl10</strain>
    </source>
</reference>
<proteinExistence type="predicted"/>
<accession>A0A8S5N994</accession>
<organism evidence="1">
    <name type="scientific">Myoviridae sp. ct5kl10</name>
    <dbReference type="NCBI Taxonomy" id="2826615"/>
    <lineage>
        <taxon>Viruses</taxon>
        <taxon>Duplodnaviria</taxon>
        <taxon>Heunggongvirae</taxon>
        <taxon>Uroviricota</taxon>
        <taxon>Caudoviricetes</taxon>
    </lineage>
</organism>
<dbReference type="EMBL" id="BK015091">
    <property type="protein sequence ID" value="DAD90651.1"/>
    <property type="molecule type" value="Genomic_DNA"/>
</dbReference>
<evidence type="ECO:0000313" key="1">
    <source>
        <dbReference type="EMBL" id="DAD90651.1"/>
    </source>
</evidence>
<sequence length="122" mass="13445">MIYADFEYYRDVFHGTKIKEQAEFEGLAVKATADLDRLTFGRIDPEAPISEAVKNAMCAVAETRKAHASGEAGIASATIGRKSVTYANADKQTLERDSTKAAYPFLINTGLLYRGFYPGENR</sequence>
<protein>
    <submittedName>
        <fullName evidence="1">Head Tail Connector Protein</fullName>
    </submittedName>
</protein>